<keyword evidence="1" id="KW-0732">Signal</keyword>
<proteinExistence type="predicted"/>
<comment type="caution">
    <text evidence="2">The sequence shown here is derived from an EMBL/GenBank/DDBJ whole genome shotgun (WGS) entry which is preliminary data.</text>
</comment>
<dbReference type="AlphaFoldDB" id="A0A6M1LPJ0"/>
<dbReference type="RefSeq" id="WP_164695954.1">
    <property type="nucleotide sequence ID" value="NZ_JAAIKB010000007.1"/>
</dbReference>
<feature type="chain" id="PRO_5026742249" evidence="1">
    <location>
        <begin position="29"/>
        <end position="120"/>
    </location>
</feature>
<dbReference type="Proteomes" id="UP000475385">
    <property type="component" value="Unassembled WGS sequence"/>
</dbReference>
<evidence type="ECO:0000313" key="3">
    <source>
        <dbReference type="Proteomes" id="UP000475385"/>
    </source>
</evidence>
<sequence length="120" mass="13143">MRWMLPGPALPTAMALAAGLLWWMPAAAQIPQHCASLRDPAERFRCAGLQRPPPANPFGPGCSSQSDPAARLECLRRAQVGRMPAPAQRPQAQRCTPATPCSDRGGRYYLTPFGEKRYLQ</sequence>
<name>A0A6M1LPJ0_9PROT</name>
<feature type="signal peptide" evidence="1">
    <location>
        <begin position="1"/>
        <end position="28"/>
    </location>
</feature>
<evidence type="ECO:0000313" key="2">
    <source>
        <dbReference type="EMBL" id="NGM22063.1"/>
    </source>
</evidence>
<reference evidence="2 3" key="1">
    <citation type="submission" date="2020-03" db="EMBL/GenBank/DDBJ databases">
        <title>Roseomonas stagni sp. nov., isolated from pond water in Japan.</title>
        <authorList>
            <person name="Furuhata K."/>
            <person name="Miyamoto H."/>
            <person name="Goto K."/>
        </authorList>
    </citation>
    <scope>NUCLEOTIDE SEQUENCE [LARGE SCALE GENOMIC DNA]</scope>
    <source>
        <strain evidence="2 3">PeD5</strain>
    </source>
</reference>
<keyword evidence="3" id="KW-1185">Reference proteome</keyword>
<protein>
    <submittedName>
        <fullName evidence="2">Uncharacterized protein</fullName>
    </submittedName>
</protein>
<dbReference type="EMBL" id="JAAIKB010000007">
    <property type="protein sequence ID" value="NGM22063.1"/>
    <property type="molecule type" value="Genomic_DNA"/>
</dbReference>
<gene>
    <name evidence="2" type="ORF">G3576_18710</name>
</gene>
<organism evidence="2 3">
    <name type="scientific">Falsiroseomonas algicola</name>
    <dbReference type="NCBI Taxonomy" id="2716930"/>
    <lineage>
        <taxon>Bacteria</taxon>
        <taxon>Pseudomonadati</taxon>
        <taxon>Pseudomonadota</taxon>
        <taxon>Alphaproteobacteria</taxon>
        <taxon>Acetobacterales</taxon>
        <taxon>Roseomonadaceae</taxon>
        <taxon>Falsiroseomonas</taxon>
    </lineage>
</organism>
<accession>A0A6M1LPJ0</accession>
<evidence type="ECO:0000256" key="1">
    <source>
        <dbReference type="SAM" id="SignalP"/>
    </source>
</evidence>